<protein>
    <submittedName>
        <fullName evidence="1">Putative secreted peptide</fullName>
    </submittedName>
</protein>
<accession>A0A2M3ZNT4</accession>
<organism evidence="1">
    <name type="scientific">Anopheles braziliensis</name>
    <dbReference type="NCBI Taxonomy" id="58242"/>
    <lineage>
        <taxon>Eukaryota</taxon>
        <taxon>Metazoa</taxon>
        <taxon>Ecdysozoa</taxon>
        <taxon>Arthropoda</taxon>
        <taxon>Hexapoda</taxon>
        <taxon>Insecta</taxon>
        <taxon>Pterygota</taxon>
        <taxon>Neoptera</taxon>
        <taxon>Endopterygota</taxon>
        <taxon>Diptera</taxon>
        <taxon>Nematocera</taxon>
        <taxon>Culicoidea</taxon>
        <taxon>Culicidae</taxon>
        <taxon>Anophelinae</taxon>
        <taxon>Anopheles</taxon>
    </lineage>
</organism>
<dbReference type="EMBL" id="GGFM01009496">
    <property type="protein sequence ID" value="MBW30247.1"/>
    <property type="molecule type" value="Transcribed_RNA"/>
</dbReference>
<name>A0A2M3ZNT4_9DIPT</name>
<proteinExistence type="predicted"/>
<reference evidence="1" key="1">
    <citation type="submission" date="2018-01" db="EMBL/GenBank/DDBJ databases">
        <title>An insight into the sialome of Amazonian anophelines.</title>
        <authorList>
            <person name="Ribeiro J.M."/>
            <person name="Scarpassa V."/>
            <person name="Calvo E."/>
        </authorList>
    </citation>
    <scope>NUCLEOTIDE SEQUENCE</scope>
    <source>
        <tissue evidence="1">Salivary glands</tissue>
    </source>
</reference>
<dbReference type="AlphaFoldDB" id="A0A2M3ZNT4"/>
<evidence type="ECO:0000313" key="1">
    <source>
        <dbReference type="EMBL" id="MBW30247.1"/>
    </source>
</evidence>
<sequence length="109" mass="12242">MRKGWPPEWSAIPCLLASSSSSSSTSIGTSFCHNVPENRVIRAKLGCDYCVCTRACARVFICHPLSLLSRLLCSLVVLLWRPRVRLLTIDLWRNVRKYLCACATEATLQ</sequence>